<dbReference type="STRING" id="1420917.AU15_06230"/>
<name>A0A1W6KAZ6_9GAMM</name>
<dbReference type="RefSeq" id="WP_036206826.1">
    <property type="nucleotide sequence ID" value="NZ_CP020931.1"/>
</dbReference>
<evidence type="ECO:0000256" key="1">
    <source>
        <dbReference type="SAM" id="Phobius"/>
    </source>
</evidence>
<dbReference type="Pfam" id="PF11196">
    <property type="entry name" value="DUF2834"/>
    <property type="match status" value="1"/>
</dbReference>
<feature type="transmembrane region" description="Helical" evidence="1">
    <location>
        <begin position="73"/>
        <end position="95"/>
    </location>
</feature>
<keyword evidence="1" id="KW-0812">Transmembrane</keyword>
<accession>A0A1W6KAZ6</accession>
<dbReference type="AlphaFoldDB" id="A0A1W6KAZ6"/>
<dbReference type="Proteomes" id="UP000193100">
    <property type="component" value="Chromosome"/>
</dbReference>
<evidence type="ECO:0000313" key="3">
    <source>
        <dbReference type="Proteomes" id="UP000193100"/>
    </source>
</evidence>
<proteinExistence type="predicted"/>
<keyword evidence="1" id="KW-0472">Membrane</keyword>
<dbReference type="EMBL" id="CP020931">
    <property type="protein sequence ID" value="ARM84608.1"/>
    <property type="molecule type" value="Genomic_DNA"/>
</dbReference>
<protein>
    <recommendedName>
        <fullName evidence="4">DUF2834 domain-containing protein</fullName>
    </recommendedName>
</protein>
<dbReference type="InterPro" id="IPR021362">
    <property type="entry name" value="DUF2834"/>
</dbReference>
<keyword evidence="1" id="KW-1133">Transmembrane helix</keyword>
<dbReference type="GeneID" id="77256484"/>
<gene>
    <name evidence="2" type="ORF">MARSALSMR5_02547</name>
</gene>
<evidence type="ECO:0008006" key="4">
    <source>
        <dbReference type="Google" id="ProtNLM"/>
    </source>
</evidence>
<evidence type="ECO:0000313" key="2">
    <source>
        <dbReference type="EMBL" id="ARM84608.1"/>
    </source>
</evidence>
<sequence>MRVSTLPLIILCLFMGFTFWVMAGAEQSLLAFGVQLMSSPDTAQVVIDLYILAALACVWMYRDGKSRGKGLGYLIPFFILTAVFVSAGPLLYLVLRGGREPEAEASKI</sequence>
<organism evidence="2 3">
    <name type="scientific">Marinobacter salarius</name>
    <dbReference type="NCBI Taxonomy" id="1420917"/>
    <lineage>
        <taxon>Bacteria</taxon>
        <taxon>Pseudomonadati</taxon>
        <taxon>Pseudomonadota</taxon>
        <taxon>Gammaproteobacteria</taxon>
        <taxon>Pseudomonadales</taxon>
        <taxon>Marinobacteraceae</taxon>
        <taxon>Marinobacter</taxon>
    </lineage>
</organism>
<reference evidence="2 3" key="1">
    <citation type="submission" date="2017-04" db="EMBL/GenBank/DDBJ databases">
        <title>Genome Sequence of Marinobacter salarius strain SMR5 Isolated from a culture of the Diatom Skeletonema marinoi.</title>
        <authorList>
            <person name="Topel M."/>
            <person name="Pinder M.I.M."/>
            <person name="Johansson O.N."/>
            <person name="Kourtchenko O."/>
            <person name="Godhe A."/>
            <person name="Clarke A.K."/>
        </authorList>
    </citation>
    <scope>NUCLEOTIDE SEQUENCE [LARGE SCALE GENOMIC DNA]</scope>
    <source>
        <strain evidence="2 3">SMR5</strain>
    </source>
</reference>
<feature type="transmembrane region" description="Helical" evidence="1">
    <location>
        <begin position="42"/>
        <end position="61"/>
    </location>
</feature>